<name>A0A9Q0K8K6_9MAGN</name>
<feature type="transmembrane region" description="Helical" evidence="1">
    <location>
        <begin position="47"/>
        <end position="69"/>
    </location>
</feature>
<keyword evidence="1" id="KW-0472">Membrane</keyword>
<protein>
    <submittedName>
        <fullName evidence="2">Uncharacterized protein</fullName>
    </submittedName>
</protein>
<reference evidence="2" key="1">
    <citation type="journal article" date="2023" name="Plant J.">
        <title>The genome of the king protea, Protea cynaroides.</title>
        <authorList>
            <person name="Chang J."/>
            <person name="Duong T.A."/>
            <person name="Schoeman C."/>
            <person name="Ma X."/>
            <person name="Roodt D."/>
            <person name="Barker N."/>
            <person name="Li Z."/>
            <person name="Van de Peer Y."/>
            <person name="Mizrachi E."/>
        </authorList>
    </citation>
    <scope>NUCLEOTIDE SEQUENCE</scope>
    <source>
        <tissue evidence="2">Young leaves</tissue>
    </source>
</reference>
<dbReference type="Proteomes" id="UP001141806">
    <property type="component" value="Unassembled WGS sequence"/>
</dbReference>
<evidence type="ECO:0000256" key="1">
    <source>
        <dbReference type="SAM" id="Phobius"/>
    </source>
</evidence>
<evidence type="ECO:0000313" key="3">
    <source>
        <dbReference type="Proteomes" id="UP001141806"/>
    </source>
</evidence>
<proteinExistence type="predicted"/>
<keyword evidence="3" id="KW-1185">Reference proteome</keyword>
<feature type="transmembrane region" description="Helical" evidence="1">
    <location>
        <begin position="90"/>
        <end position="112"/>
    </location>
</feature>
<dbReference type="AlphaFoldDB" id="A0A9Q0K8K6"/>
<keyword evidence="1" id="KW-0812">Transmembrane</keyword>
<comment type="caution">
    <text evidence="2">The sequence shown here is derived from an EMBL/GenBank/DDBJ whole genome shotgun (WGS) entry which is preliminary data.</text>
</comment>
<evidence type="ECO:0000313" key="2">
    <source>
        <dbReference type="EMBL" id="KAJ4965874.1"/>
    </source>
</evidence>
<sequence>MEDNGIVLRPMVPEVWRRAANPSSWSTQGSQGPSLFRTSGKRGCRSALGSVFGIHIICILTPLPCDFGYTREIPNGRINYKTKPNARGRFRFVLLVEPFLLFVLAKTLHTLISICLKLSGISEGRSVLSGAKPRL</sequence>
<gene>
    <name evidence="2" type="ORF">NE237_017723</name>
</gene>
<dbReference type="EMBL" id="JAMYWD010000007">
    <property type="protein sequence ID" value="KAJ4965874.1"/>
    <property type="molecule type" value="Genomic_DNA"/>
</dbReference>
<keyword evidence="1" id="KW-1133">Transmembrane helix</keyword>
<organism evidence="2 3">
    <name type="scientific">Protea cynaroides</name>
    <dbReference type="NCBI Taxonomy" id="273540"/>
    <lineage>
        <taxon>Eukaryota</taxon>
        <taxon>Viridiplantae</taxon>
        <taxon>Streptophyta</taxon>
        <taxon>Embryophyta</taxon>
        <taxon>Tracheophyta</taxon>
        <taxon>Spermatophyta</taxon>
        <taxon>Magnoliopsida</taxon>
        <taxon>Proteales</taxon>
        <taxon>Proteaceae</taxon>
        <taxon>Protea</taxon>
    </lineage>
</organism>
<accession>A0A9Q0K8K6</accession>